<keyword evidence="16" id="KW-0408">Iron</keyword>
<dbReference type="PANTHER" id="PTHR43788">
    <property type="entry name" value="DNA2/NAM7 HELICASE FAMILY MEMBER"/>
    <property type="match status" value="1"/>
</dbReference>
<dbReference type="InterPro" id="IPR027417">
    <property type="entry name" value="P-loop_NTPase"/>
</dbReference>
<dbReference type="EC" id="3.6.4.12" evidence="4"/>
<keyword evidence="14" id="KW-0347">Helicase</keyword>
<evidence type="ECO:0000256" key="13">
    <source>
        <dbReference type="ARBA" id="ARBA00022801"/>
    </source>
</evidence>
<keyword evidence="19" id="KW-0234">DNA repair</keyword>
<accession>A0A5K1JY54</accession>
<keyword evidence="12" id="KW-0227">DNA damage</keyword>
<comment type="cofactor">
    <cofactor evidence="1">
        <name>[4Fe-4S] cluster</name>
        <dbReference type="ChEBI" id="CHEBI:49883"/>
    </cofactor>
</comment>
<dbReference type="PANTHER" id="PTHR43788:SF8">
    <property type="entry name" value="DNA-BINDING PROTEIN SMUBP-2"/>
    <property type="match status" value="1"/>
</dbReference>
<evidence type="ECO:0000256" key="1">
    <source>
        <dbReference type="ARBA" id="ARBA00001966"/>
    </source>
</evidence>
<keyword evidence="18" id="KW-0238">DNA-binding</keyword>
<dbReference type="CDD" id="cd18041">
    <property type="entry name" value="DEXXQc_DNA2"/>
    <property type="match status" value="1"/>
</dbReference>
<keyword evidence="21" id="KW-0511">Multifunctional enzyme</keyword>
<keyword evidence="8" id="KW-0540">Nuclease</keyword>
<evidence type="ECO:0000256" key="12">
    <source>
        <dbReference type="ARBA" id="ARBA00022763"/>
    </source>
</evidence>
<evidence type="ECO:0000259" key="24">
    <source>
        <dbReference type="Pfam" id="PF13087"/>
    </source>
</evidence>
<dbReference type="GO" id="GO:0043139">
    <property type="term" value="F:5'-3' DNA helicase activity"/>
    <property type="evidence" value="ECO:0007669"/>
    <property type="project" value="TreeGrafter"/>
</dbReference>
<dbReference type="AlphaFoldDB" id="A0A5K1JY54"/>
<proteinExistence type="inferred from homology"/>
<dbReference type="Pfam" id="PF13086">
    <property type="entry name" value="AAA_11"/>
    <property type="match status" value="2"/>
</dbReference>
<protein>
    <recommendedName>
        <fullName evidence="5">DNA replication ATP-dependent helicase/nuclease DNA2</fullName>
        <ecNumber evidence="4">3.6.4.12</ecNumber>
    </recommendedName>
</protein>
<dbReference type="InterPro" id="IPR041677">
    <property type="entry name" value="DNA2/NAM7_AAA_11"/>
</dbReference>
<evidence type="ECO:0000256" key="15">
    <source>
        <dbReference type="ARBA" id="ARBA00022840"/>
    </source>
</evidence>
<evidence type="ECO:0000256" key="20">
    <source>
        <dbReference type="ARBA" id="ARBA00023242"/>
    </source>
</evidence>
<evidence type="ECO:0000256" key="10">
    <source>
        <dbReference type="ARBA" id="ARBA00022741"/>
    </source>
</evidence>
<evidence type="ECO:0000256" key="2">
    <source>
        <dbReference type="ARBA" id="ARBA00004123"/>
    </source>
</evidence>
<dbReference type="SUPFAM" id="SSF52540">
    <property type="entry name" value="P-loop containing nucleoside triphosphate hydrolases"/>
    <property type="match status" value="1"/>
</dbReference>
<dbReference type="InterPro" id="IPR050534">
    <property type="entry name" value="Coronavir_polyprotein_1ab"/>
</dbReference>
<evidence type="ECO:0000256" key="14">
    <source>
        <dbReference type="ARBA" id="ARBA00022806"/>
    </source>
</evidence>
<evidence type="ECO:0000256" key="22">
    <source>
        <dbReference type="ARBA" id="ARBA00047995"/>
    </source>
</evidence>
<dbReference type="FunFam" id="3.40.50.300:FF:001170">
    <property type="entry name" value="DNA replication helicase Dna2"/>
    <property type="match status" value="1"/>
</dbReference>
<keyword evidence="10" id="KW-0547">Nucleotide-binding</keyword>
<sequence length="734" mass="81832">MHLNISLGIPQAVEGVEDTTSDIADIYDLKTGHLTPSQAAFFKKWEALISLEEKDLVRFRKELWTMTAPEREEKGRCFSDMVLDLTYRPPDAIKPTSQKEGKIHRLTYRFVKSNSGGASLLSGHMGVGDAVVVSVEPGLLALARGFVVDLTPDGVVLGVDHELDEDLILDRLRGRPGQDGFAHFDDAVVFRIDKDEMFGGMARIRDNLAQLFYAGADSRMLELVVDLAKPQFIVDAKESQVGRTAPASSHLNKDQRVAVQKVLHAEDYALILGMPGTGKTTVIAAVITQLVEAGKTVLLSSYTHSAVDNILMKLNGSDFDVLRLGNLDKIHPDVQHRTMAARPVAKTIEQLEHQVMSPPVVATTCLTIDHPLFSKRTFDYCIVDEASQITLPTCLGPLRFAKKFVLVGDHFQLPPLVKNRAARKGGLDVSLFRRLSDAHPDAVVDLTHQYRMNSDIMLLSNKLIYSNRLKCGSDAVASQRLKLPSQKFLESLHARSTSHNAHCWMGQLMDESCNAVFVDTDNVPAHDSRVGDLVENQIEAHLVHQVTECLLECGIQQSQIGVISLYRQQLKLLSYLLQDRKELEILTADRSQGRDKDCIIISMVRSNDEGQIGELVKDWRRMNVSFTRARSKLIIIGSRKTLQRAPLLTEFFELMDGQGWILTLPPDAHLMHDFGGATPKKRPATDMLSDISTWRHHNRKENGEKSKRAKVFGATDESILVGRPLLQDIANDRK</sequence>
<evidence type="ECO:0000256" key="9">
    <source>
        <dbReference type="ARBA" id="ARBA00022723"/>
    </source>
</evidence>
<keyword evidence="13" id="KW-0378">Hydrolase</keyword>
<evidence type="ECO:0000256" key="5">
    <source>
        <dbReference type="ARBA" id="ARBA00021516"/>
    </source>
</evidence>
<evidence type="ECO:0000259" key="23">
    <source>
        <dbReference type="Pfam" id="PF13086"/>
    </source>
</evidence>
<comment type="subcellular location">
    <subcellularLocation>
        <location evidence="2">Nucleus</location>
    </subcellularLocation>
</comment>
<keyword evidence="7" id="KW-0235">DNA replication</keyword>
<evidence type="ECO:0000256" key="3">
    <source>
        <dbReference type="ARBA" id="ARBA00007913"/>
    </source>
</evidence>
<dbReference type="GO" id="GO:0005634">
    <property type="term" value="C:nucleus"/>
    <property type="evidence" value="ECO:0007669"/>
    <property type="project" value="UniProtKB-SubCell"/>
</dbReference>
<evidence type="ECO:0000256" key="11">
    <source>
        <dbReference type="ARBA" id="ARBA00022759"/>
    </source>
</evidence>
<evidence type="ECO:0000256" key="16">
    <source>
        <dbReference type="ARBA" id="ARBA00023004"/>
    </source>
</evidence>
<evidence type="ECO:0000256" key="18">
    <source>
        <dbReference type="ARBA" id="ARBA00023125"/>
    </source>
</evidence>
<dbReference type="GO" id="GO:0017116">
    <property type="term" value="F:single-stranded DNA helicase activity"/>
    <property type="evidence" value="ECO:0007669"/>
    <property type="project" value="InterPro"/>
</dbReference>
<dbReference type="InterPro" id="IPR047187">
    <property type="entry name" value="SF1_C_Upf1"/>
</dbReference>
<comment type="catalytic activity">
    <reaction evidence="22">
        <text>ATP + H2O = ADP + phosphate + H(+)</text>
        <dbReference type="Rhea" id="RHEA:13065"/>
        <dbReference type="ChEBI" id="CHEBI:15377"/>
        <dbReference type="ChEBI" id="CHEBI:15378"/>
        <dbReference type="ChEBI" id="CHEBI:30616"/>
        <dbReference type="ChEBI" id="CHEBI:43474"/>
        <dbReference type="ChEBI" id="CHEBI:456216"/>
        <dbReference type="EC" id="3.6.4.12"/>
    </reaction>
</comment>
<dbReference type="GO" id="GO:0004519">
    <property type="term" value="F:endonuclease activity"/>
    <property type="evidence" value="ECO:0007669"/>
    <property type="project" value="UniProtKB-KW"/>
</dbReference>
<reference evidence="25" key="1">
    <citation type="submission" date="2019-10" db="EMBL/GenBank/DDBJ databases">
        <authorList>
            <person name="Nor Muhammad N."/>
        </authorList>
    </citation>
    <scope>NUCLEOTIDE SEQUENCE</scope>
</reference>
<feature type="domain" description="DNA2/NAM7 helicase-like C-terminal" evidence="24">
    <location>
        <begin position="427"/>
        <end position="639"/>
    </location>
</feature>
<keyword evidence="17" id="KW-0411">Iron-sulfur</keyword>
<evidence type="ECO:0000256" key="4">
    <source>
        <dbReference type="ARBA" id="ARBA00012551"/>
    </source>
</evidence>
<evidence type="ECO:0000313" key="25">
    <source>
        <dbReference type="EMBL" id="VWO97814.1"/>
    </source>
</evidence>
<dbReference type="InterPro" id="IPR026851">
    <property type="entry name" value="Dna2/JHS1_DEXXQ-box"/>
</dbReference>
<evidence type="ECO:0000256" key="6">
    <source>
        <dbReference type="ARBA" id="ARBA00022485"/>
    </source>
</evidence>
<evidence type="ECO:0000256" key="21">
    <source>
        <dbReference type="ARBA" id="ARBA00023268"/>
    </source>
</evidence>
<dbReference type="GO" id="GO:0006260">
    <property type="term" value="P:DNA replication"/>
    <property type="evidence" value="ECO:0007669"/>
    <property type="project" value="UniProtKB-KW"/>
</dbReference>
<dbReference type="GO" id="GO:0046872">
    <property type="term" value="F:metal ion binding"/>
    <property type="evidence" value="ECO:0007669"/>
    <property type="project" value="UniProtKB-KW"/>
</dbReference>
<dbReference type="Pfam" id="PF13087">
    <property type="entry name" value="AAA_12"/>
    <property type="match status" value="1"/>
</dbReference>
<keyword evidence="11" id="KW-0255">Endonuclease</keyword>
<comment type="similarity">
    <text evidence="3">Belongs to the DNA2/NAM7 helicase family.</text>
</comment>
<name>A0A5K1JY54_9APHY</name>
<keyword evidence="6" id="KW-0004">4Fe-4S</keyword>
<dbReference type="CDD" id="cd18808">
    <property type="entry name" value="SF1_C_Upf1"/>
    <property type="match status" value="1"/>
</dbReference>
<evidence type="ECO:0000256" key="17">
    <source>
        <dbReference type="ARBA" id="ARBA00023014"/>
    </source>
</evidence>
<evidence type="ECO:0000256" key="19">
    <source>
        <dbReference type="ARBA" id="ARBA00023204"/>
    </source>
</evidence>
<keyword evidence="20" id="KW-0539">Nucleus</keyword>
<evidence type="ECO:0000256" key="7">
    <source>
        <dbReference type="ARBA" id="ARBA00022705"/>
    </source>
</evidence>
<dbReference type="InterPro" id="IPR041679">
    <property type="entry name" value="DNA2/NAM7-like_C"/>
</dbReference>
<dbReference type="GO" id="GO:0006281">
    <property type="term" value="P:DNA repair"/>
    <property type="evidence" value="ECO:0007669"/>
    <property type="project" value="UniProtKB-KW"/>
</dbReference>
<evidence type="ECO:0000256" key="8">
    <source>
        <dbReference type="ARBA" id="ARBA00022722"/>
    </source>
</evidence>
<feature type="domain" description="DNA2/NAM7 helicase helicase" evidence="23">
    <location>
        <begin position="355"/>
        <end position="419"/>
    </location>
</feature>
<organism evidence="25">
    <name type="scientific">Ganoderma boninense</name>
    <dbReference type="NCBI Taxonomy" id="34458"/>
    <lineage>
        <taxon>Eukaryota</taxon>
        <taxon>Fungi</taxon>
        <taxon>Dikarya</taxon>
        <taxon>Basidiomycota</taxon>
        <taxon>Agaricomycotina</taxon>
        <taxon>Agaricomycetes</taxon>
        <taxon>Polyporales</taxon>
        <taxon>Polyporaceae</taxon>
        <taxon>Ganoderma</taxon>
    </lineage>
</organism>
<dbReference type="GO" id="GO:0005524">
    <property type="term" value="F:ATP binding"/>
    <property type="evidence" value="ECO:0007669"/>
    <property type="project" value="UniProtKB-KW"/>
</dbReference>
<dbReference type="GO" id="GO:0016887">
    <property type="term" value="F:ATP hydrolysis activity"/>
    <property type="evidence" value="ECO:0007669"/>
    <property type="project" value="RHEA"/>
</dbReference>
<dbReference type="GO" id="GO:0003677">
    <property type="term" value="F:DNA binding"/>
    <property type="evidence" value="ECO:0007669"/>
    <property type="project" value="UniProtKB-KW"/>
</dbReference>
<dbReference type="GO" id="GO:0051539">
    <property type="term" value="F:4 iron, 4 sulfur cluster binding"/>
    <property type="evidence" value="ECO:0007669"/>
    <property type="project" value="UniProtKB-KW"/>
</dbReference>
<dbReference type="EMBL" id="LR726543">
    <property type="protein sequence ID" value="VWO97814.1"/>
    <property type="molecule type" value="Genomic_DNA"/>
</dbReference>
<gene>
    <name evidence="25" type="primary">I1RXV6</name>
</gene>
<feature type="domain" description="DNA2/NAM7 helicase helicase" evidence="23">
    <location>
        <begin position="250"/>
        <end position="341"/>
    </location>
</feature>
<dbReference type="FunFam" id="3.40.50.300:FF:000789">
    <property type="entry name" value="DNA replication ATP-dependent helicase/nuclease DNA2"/>
    <property type="match status" value="1"/>
</dbReference>
<dbReference type="Gene3D" id="3.40.50.300">
    <property type="entry name" value="P-loop containing nucleotide triphosphate hydrolases"/>
    <property type="match status" value="2"/>
</dbReference>
<keyword evidence="9" id="KW-0479">Metal-binding</keyword>
<keyword evidence="15" id="KW-0067">ATP-binding</keyword>